<organism evidence="2 3">
    <name type="scientific">Gossypium stocksii</name>
    <dbReference type="NCBI Taxonomy" id="47602"/>
    <lineage>
        <taxon>Eukaryota</taxon>
        <taxon>Viridiplantae</taxon>
        <taxon>Streptophyta</taxon>
        <taxon>Embryophyta</taxon>
        <taxon>Tracheophyta</taxon>
        <taxon>Spermatophyta</taxon>
        <taxon>Magnoliopsida</taxon>
        <taxon>eudicotyledons</taxon>
        <taxon>Gunneridae</taxon>
        <taxon>Pentapetalae</taxon>
        <taxon>rosids</taxon>
        <taxon>malvids</taxon>
        <taxon>Malvales</taxon>
        <taxon>Malvaceae</taxon>
        <taxon>Malvoideae</taxon>
        <taxon>Gossypium</taxon>
    </lineage>
</organism>
<evidence type="ECO:0000313" key="2">
    <source>
        <dbReference type="EMBL" id="KAH1056008.1"/>
    </source>
</evidence>
<feature type="region of interest" description="Disordered" evidence="1">
    <location>
        <begin position="1"/>
        <end position="34"/>
    </location>
</feature>
<comment type="caution">
    <text evidence="2">The sequence shown here is derived from an EMBL/GenBank/DDBJ whole genome shotgun (WGS) entry which is preliminary data.</text>
</comment>
<reference evidence="2 3" key="1">
    <citation type="journal article" date="2021" name="Plant Biotechnol. J.">
        <title>Multi-omics assisted identification of the key and species-specific regulatory components of drought-tolerant mechanisms in Gossypium stocksii.</title>
        <authorList>
            <person name="Yu D."/>
            <person name="Ke L."/>
            <person name="Zhang D."/>
            <person name="Wu Y."/>
            <person name="Sun Y."/>
            <person name="Mei J."/>
            <person name="Sun J."/>
            <person name="Sun Y."/>
        </authorList>
    </citation>
    <scope>NUCLEOTIDE SEQUENCE [LARGE SCALE GENOMIC DNA]</scope>
    <source>
        <strain evidence="3">cv. E1</strain>
        <tissue evidence="2">Leaf</tissue>
    </source>
</reference>
<name>A0A9D3URG3_9ROSI</name>
<protein>
    <submittedName>
        <fullName evidence="2">Uncharacterized protein</fullName>
    </submittedName>
</protein>
<proteinExistence type="predicted"/>
<keyword evidence="3" id="KW-1185">Reference proteome</keyword>
<evidence type="ECO:0000313" key="3">
    <source>
        <dbReference type="Proteomes" id="UP000828251"/>
    </source>
</evidence>
<evidence type="ECO:0000256" key="1">
    <source>
        <dbReference type="SAM" id="MobiDB-lite"/>
    </source>
</evidence>
<accession>A0A9D3URG3</accession>
<dbReference type="Proteomes" id="UP000828251">
    <property type="component" value="Unassembled WGS sequence"/>
</dbReference>
<dbReference type="EMBL" id="JAIQCV010000010">
    <property type="protein sequence ID" value="KAH1056008.1"/>
    <property type="molecule type" value="Genomic_DNA"/>
</dbReference>
<gene>
    <name evidence="2" type="ORF">J1N35_034073</name>
</gene>
<dbReference type="AlphaFoldDB" id="A0A9D3URG3"/>
<sequence>MQEEHPKGAFQAKTKESSGSSYRGKKPWLEKREKRKKDVVKKWFPHAFTAKKSPHIWRGTTGTGLIFSVRVASSLVSLKRFARMKEGQKLSSKIKIRLLRIYKLKRSMLSLHLVLQPQARSKGTC</sequence>